<name>A0A7S0AB69_9DINO</name>
<feature type="region of interest" description="Disordered" evidence="1">
    <location>
        <begin position="1"/>
        <end position="42"/>
    </location>
</feature>
<organism evidence="2">
    <name type="scientific">Pyrodinium bahamense</name>
    <dbReference type="NCBI Taxonomy" id="73915"/>
    <lineage>
        <taxon>Eukaryota</taxon>
        <taxon>Sar</taxon>
        <taxon>Alveolata</taxon>
        <taxon>Dinophyceae</taxon>
        <taxon>Gonyaulacales</taxon>
        <taxon>Pyrocystaceae</taxon>
        <taxon>Pyrodinium</taxon>
    </lineage>
</organism>
<accession>A0A7S0AB69</accession>
<dbReference type="EMBL" id="HBEG01021650">
    <property type="protein sequence ID" value="CAD8357717.1"/>
    <property type="molecule type" value="Transcribed_RNA"/>
</dbReference>
<dbReference type="InterPro" id="IPR043472">
    <property type="entry name" value="Macro_dom-like"/>
</dbReference>
<dbReference type="AlphaFoldDB" id="A0A7S0AB69"/>
<evidence type="ECO:0008006" key="3">
    <source>
        <dbReference type="Google" id="ProtNLM"/>
    </source>
</evidence>
<feature type="compositionally biased region" description="Basic and acidic residues" evidence="1">
    <location>
        <begin position="31"/>
        <end position="42"/>
    </location>
</feature>
<evidence type="ECO:0000256" key="1">
    <source>
        <dbReference type="SAM" id="MobiDB-lite"/>
    </source>
</evidence>
<proteinExistence type="predicted"/>
<reference evidence="2" key="1">
    <citation type="submission" date="2021-01" db="EMBL/GenBank/DDBJ databases">
        <authorList>
            <person name="Corre E."/>
            <person name="Pelletier E."/>
            <person name="Niang G."/>
            <person name="Scheremetjew M."/>
            <person name="Finn R."/>
            <person name="Kale V."/>
            <person name="Holt S."/>
            <person name="Cochrane G."/>
            <person name="Meng A."/>
            <person name="Brown T."/>
            <person name="Cohen L."/>
        </authorList>
    </citation>
    <scope>NUCLEOTIDE SEQUENCE</scope>
    <source>
        <strain evidence="2">Pbaha01</strain>
    </source>
</reference>
<evidence type="ECO:0000313" key="2">
    <source>
        <dbReference type="EMBL" id="CAD8357717.1"/>
    </source>
</evidence>
<protein>
    <recommendedName>
        <fullName evidence="3">Microbial-type PARG catalytic domain-containing protein</fullName>
    </recommendedName>
</protein>
<dbReference type="Gene3D" id="3.40.220.10">
    <property type="entry name" value="Leucine Aminopeptidase, subunit E, domain 1"/>
    <property type="match status" value="1"/>
</dbReference>
<sequence>MERPLPVRAKLPSLRHHYGRTPREYVPADCGPRERRRTPEASKEQLGAVLCRLKARSPHFRNVDFRLAFTEYALRNGTLAAALRMAPPLQIRRASQPGGVACAAERRSVVEVSCNLSALDAALDLQEAAHLMKPGLIFGAHPTDGKAALCCYEEKELLARTNWPTAFVDAATCTSLGGGEASGSEGNSVPCLDAGSPTCLFAEQITVLRKEGHNQLDGTLVSSPKELPAAVCFLPRTMEDGEQDAYKSRTDRLEYRRQVEAALKVCCLLHLDGICIGCTEGIAGSEFFGHPLREAAQVWRDALLDRGPSGADAPLAAHFKRVVFVSAKDNPHSSVRVPAVIREVLGAALL</sequence>
<gene>
    <name evidence="2" type="ORF">PBAH0796_LOCUS13084</name>
</gene>